<dbReference type="Gene3D" id="2.30.110.10">
    <property type="entry name" value="Electron Transport, Fmn-binding Protein, Chain A"/>
    <property type="match status" value="1"/>
</dbReference>
<dbReference type="Pfam" id="PF12900">
    <property type="entry name" value="Pyridox_ox_2"/>
    <property type="match status" value="1"/>
</dbReference>
<dbReference type="SUPFAM" id="SSF50475">
    <property type="entry name" value="FMN-binding split barrel"/>
    <property type="match status" value="1"/>
</dbReference>
<dbReference type="InterPro" id="IPR012349">
    <property type="entry name" value="Split_barrel_FMN-bd"/>
</dbReference>
<keyword evidence="2" id="KW-1185">Reference proteome</keyword>
<name>A0ABQ8X888_9EUKA</name>
<protein>
    <submittedName>
        <fullName evidence="1">Cytoplasmic protein-related</fullName>
    </submittedName>
</protein>
<accession>A0ABQ8X888</accession>
<reference evidence="1" key="1">
    <citation type="submission" date="2022-08" db="EMBL/GenBank/DDBJ databases">
        <title>Novel sulfate-reducing endosymbionts in the free-living metamonad Anaeramoeba.</title>
        <authorList>
            <person name="Jerlstrom-Hultqvist J."/>
            <person name="Cepicka I."/>
            <person name="Gallot-Lavallee L."/>
            <person name="Salas-Leiva D."/>
            <person name="Curtis B.A."/>
            <person name="Zahonova K."/>
            <person name="Pipaliya S."/>
            <person name="Dacks J."/>
            <person name="Roger A.J."/>
        </authorList>
    </citation>
    <scope>NUCLEOTIDE SEQUENCE</scope>
    <source>
        <strain evidence="1">Schooner1</strain>
    </source>
</reference>
<gene>
    <name evidence="1" type="ORF">M0813_09251</name>
</gene>
<dbReference type="InterPro" id="IPR024747">
    <property type="entry name" value="Pyridox_Oxase-rel"/>
</dbReference>
<proteinExistence type="predicted"/>
<dbReference type="PANTHER" id="PTHR34071:SF2">
    <property type="entry name" value="FLAVIN-NUCLEOTIDE-BINDING PROTEIN"/>
    <property type="match status" value="1"/>
</dbReference>
<comment type="caution">
    <text evidence="1">The sequence shown here is derived from an EMBL/GenBank/DDBJ whole genome shotgun (WGS) entry which is preliminary data.</text>
</comment>
<dbReference type="EMBL" id="JAOAOG010000331">
    <property type="protein sequence ID" value="KAJ6227838.1"/>
    <property type="molecule type" value="Genomic_DNA"/>
</dbReference>
<dbReference type="PANTHER" id="PTHR34071">
    <property type="entry name" value="5-NITROIMIDAZOLE ANTIBIOTICS RESISTANCE PROTEIN, NIMA-FAMILY-RELATED PROTEIN-RELATED"/>
    <property type="match status" value="1"/>
</dbReference>
<dbReference type="Proteomes" id="UP001150062">
    <property type="component" value="Unassembled WGS sequence"/>
</dbReference>
<evidence type="ECO:0000313" key="2">
    <source>
        <dbReference type="Proteomes" id="UP001150062"/>
    </source>
</evidence>
<sequence>MITSTKMTKKRYEIKELSKIHDIIKSSQSVRIAFPPDEDGYPYILPFTFGFENNTFYFHSNKKGRKLDFFKEQPKVKVGFQLDTDLKLVLGKRSCDCDIKYRSVVGAGIAELVEDPDEVKFGLQQIMKQYHPDPNKIHTFDTKFFPHTQIWKVTVVHLKGKSNIKNI</sequence>
<evidence type="ECO:0000313" key="1">
    <source>
        <dbReference type="EMBL" id="KAJ6227838.1"/>
    </source>
</evidence>
<organism evidence="1 2">
    <name type="scientific">Anaeramoeba flamelloides</name>
    <dbReference type="NCBI Taxonomy" id="1746091"/>
    <lineage>
        <taxon>Eukaryota</taxon>
        <taxon>Metamonada</taxon>
        <taxon>Anaeramoebidae</taxon>
        <taxon>Anaeramoeba</taxon>
    </lineage>
</organism>